<dbReference type="EMBL" id="JACHLE010000011">
    <property type="protein sequence ID" value="MBB4808301.1"/>
    <property type="molecule type" value="Genomic_DNA"/>
</dbReference>
<dbReference type="SUPFAM" id="SSF47336">
    <property type="entry name" value="ACP-like"/>
    <property type="match status" value="1"/>
</dbReference>
<keyword evidence="6" id="KW-1185">Reference proteome</keyword>
<dbReference type="FunFam" id="1.10.1200.10:FF:000005">
    <property type="entry name" value="Nonribosomal peptide synthetase 1"/>
    <property type="match status" value="1"/>
</dbReference>
<dbReference type="AlphaFoldDB" id="A0A840KG28"/>
<dbReference type="GO" id="GO:0043041">
    <property type="term" value="P:amino acid activation for nonribosomal peptide biosynthetic process"/>
    <property type="evidence" value="ECO:0007669"/>
    <property type="project" value="TreeGrafter"/>
</dbReference>
<keyword evidence="2" id="KW-0596">Phosphopantetheine</keyword>
<feature type="non-terminal residue" evidence="5">
    <location>
        <position position="1"/>
    </location>
</feature>
<dbReference type="Pfam" id="PF00550">
    <property type="entry name" value="PP-binding"/>
    <property type="match status" value="1"/>
</dbReference>
<dbReference type="Proteomes" id="UP000592180">
    <property type="component" value="Unassembled WGS sequence"/>
</dbReference>
<protein>
    <submittedName>
        <fullName evidence="5">Acyl carrier protein</fullName>
    </submittedName>
</protein>
<evidence type="ECO:0000256" key="2">
    <source>
        <dbReference type="ARBA" id="ARBA00022450"/>
    </source>
</evidence>
<dbReference type="RefSeq" id="WP_228461095.1">
    <property type="nucleotide sequence ID" value="NZ_JACHLE010000011.1"/>
</dbReference>
<feature type="domain" description="Carrier" evidence="4">
    <location>
        <begin position="43"/>
        <end position="118"/>
    </location>
</feature>
<reference evidence="5 6" key="1">
    <citation type="submission" date="2020-08" db="EMBL/GenBank/DDBJ databases">
        <title>Functional genomics of gut bacteria from endangered species of beetles.</title>
        <authorList>
            <person name="Carlos-Shanley C."/>
        </authorList>
    </citation>
    <scope>NUCLEOTIDE SEQUENCE [LARGE SCALE GENOMIC DNA]</scope>
    <source>
        <strain evidence="5 6">S00151</strain>
    </source>
</reference>
<evidence type="ECO:0000313" key="5">
    <source>
        <dbReference type="EMBL" id="MBB4808301.1"/>
    </source>
</evidence>
<dbReference type="PANTHER" id="PTHR45527">
    <property type="entry name" value="NONRIBOSOMAL PEPTIDE SYNTHETASE"/>
    <property type="match status" value="1"/>
</dbReference>
<dbReference type="GO" id="GO:0031177">
    <property type="term" value="F:phosphopantetheine binding"/>
    <property type="evidence" value="ECO:0007669"/>
    <property type="project" value="TreeGrafter"/>
</dbReference>
<evidence type="ECO:0000313" key="6">
    <source>
        <dbReference type="Proteomes" id="UP000592180"/>
    </source>
</evidence>
<comment type="cofactor">
    <cofactor evidence="1">
        <name>pantetheine 4'-phosphate</name>
        <dbReference type="ChEBI" id="CHEBI:47942"/>
    </cofactor>
</comment>
<dbReference type="PROSITE" id="PS50075">
    <property type="entry name" value="CARRIER"/>
    <property type="match status" value="1"/>
</dbReference>
<gene>
    <name evidence="5" type="ORF">HNP38_003643</name>
</gene>
<organism evidence="5 6">
    <name type="scientific">Chryseobacterium defluvii</name>
    <dbReference type="NCBI Taxonomy" id="160396"/>
    <lineage>
        <taxon>Bacteria</taxon>
        <taxon>Pseudomonadati</taxon>
        <taxon>Bacteroidota</taxon>
        <taxon>Flavobacteriia</taxon>
        <taxon>Flavobacteriales</taxon>
        <taxon>Weeksellaceae</taxon>
        <taxon>Chryseobacterium group</taxon>
        <taxon>Chryseobacterium</taxon>
    </lineage>
</organism>
<dbReference type="InterPro" id="IPR036736">
    <property type="entry name" value="ACP-like_sf"/>
</dbReference>
<dbReference type="InterPro" id="IPR045851">
    <property type="entry name" value="AMP-bd_C_sf"/>
</dbReference>
<dbReference type="InterPro" id="IPR009081">
    <property type="entry name" value="PP-bd_ACP"/>
</dbReference>
<dbReference type="PROSITE" id="PS00012">
    <property type="entry name" value="PHOSPHOPANTETHEINE"/>
    <property type="match status" value="1"/>
</dbReference>
<proteinExistence type="predicted"/>
<accession>A0A840KG28</accession>
<evidence type="ECO:0000256" key="1">
    <source>
        <dbReference type="ARBA" id="ARBA00001957"/>
    </source>
</evidence>
<evidence type="ECO:0000256" key="3">
    <source>
        <dbReference type="ARBA" id="ARBA00022553"/>
    </source>
</evidence>
<sequence>PEYMVPGFYVELEAIPLTPNGKIDRKSLPGVSGEDLIRREYTAPGNETEEKLVEIWQQTLGIEKVGVTDNFFELGGHSLAAIKVIHIINENFNINVNINQFFERNTIKQLADLINNLKLIHNLSTNQYEESESETFTI</sequence>
<evidence type="ECO:0000259" key="4">
    <source>
        <dbReference type="PROSITE" id="PS50075"/>
    </source>
</evidence>
<keyword evidence="3" id="KW-0597">Phosphoprotein</keyword>
<dbReference type="Gene3D" id="3.30.300.30">
    <property type="match status" value="1"/>
</dbReference>
<dbReference type="SUPFAM" id="SSF56801">
    <property type="entry name" value="Acetyl-CoA synthetase-like"/>
    <property type="match status" value="1"/>
</dbReference>
<dbReference type="InterPro" id="IPR006162">
    <property type="entry name" value="Ppantetheine_attach_site"/>
</dbReference>
<dbReference type="Gene3D" id="1.10.1200.10">
    <property type="entry name" value="ACP-like"/>
    <property type="match status" value="1"/>
</dbReference>
<dbReference type="GO" id="GO:0005829">
    <property type="term" value="C:cytosol"/>
    <property type="evidence" value="ECO:0007669"/>
    <property type="project" value="TreeGrafter"/>
</dbReference>
<dbReference type="PANTHER" id="PTHR45527:SF1">
    <property type="entry name" value="FATTY ACID SYNTHASE"/>
    <property type="match status" value="1"/>
</dbReference>
<name>A0A840KG28_9FLAO</name>
<dbReference type="GO" id="GO:0044550">
    <property type="term" value="P:secondary metabolite biosynthetic process"/>
    <property type="evidence" value="ECO:0007669"/>
    <property type="project" value="TreeGrafter"/>
</dbReference>
<comment type="caution">
    <text evidence="5">The sequence shown here is derived from an EMBL/GenBank/DDBJ whole genome shotgun (WGS) entry which is preliminary data.</text>
</comment>